<dbReference type="InterPro" id="IPR012347">
    <property type="entry name" value="Ferritin-like"/>
</dbReference>
<keyword evidence="2" id="KW-0472">Membrane</keyword>
<dbReference type="PANTHER" id="PTHR36933">
    <property type="entry name" value="SLL0788 PROTEIN"/>
    <property type="match status" value="1"/>
</dbReference>
<evidence type="ECO:0000313" key="5">
    <source>
        <dbReference type="Proteomes" id="UP000604475"/>
    </source>
</evidence>
<evidence type="ECO:0000313" key="4">
    <source>
        <dbReference type="EMBL" id="MBL7633483.1"/>
    </source>
</evidence>
<feature type="domain" description="DUF305" evidence="3">
    <location>
        <begin position="83"/>
        <end position="259"/>
    </location>
</feature>
<dbReference type="PANTHER" id="PTHR36933:SF1">
    <property type="entry name" value="SLL0788 PROTEIN"/>
    <property type="match status" value="1"/>
</dbReference>
<dbReference type="InterPro" id="IPR005183">
    <property type="entry name" value="DUF305_CopM-like"/>
</dbReference>
<evidence type="ECO:0000256" key="2">
    <source>
        <dbReference type="SAM" id="Phobius"/>
    </source>
</evidence>
<dbReference type="EMBL" id="JAEACQ010000383">
    <property type="protein sequence ID" value="MBL7633483.1"/>
    <property type="molecule type" value="Genomic_DNA"/>
</dbReference>
<dbReference type="Gene3D" id="1.20.1260.10">
    <property type="match status" value="1"/>
</dbReference>
<accession>A0A937RJN2</accession>
<gene>
    <name evidence="4" type="ORF">I7412_41280</name>
</gene>
<protein>
    <submittedName>
        <fullName evidence="4">DUF305 domain-containing protein</fullName>
    </submittedName>
</protein>
<evidence type="ECO:0000256" key="1">
    <source>
        <dbReference type="SAM" id="MobiDB-lite"/>
    </source>
</evidence>
<keyword evidence="2" id="KW-0812">Transmembrane</keyword>
<dbReference type="Pfam" id="PF03713">
    <property type="entry name" value="DUF305"/>
    <property type="match status" value="1"/>
</dbReference>
<proteinExistence type="predicted"/>
<feature type="compositionally biased region" description="Gly residues" evidence="1">
    <location>
        <begin position="154"/>
        <end position="180"/>
    </location>
</feature>
<comment type="caution">
    <text evidence="4">The sequence shown here is derived from an EMBL/GenBank/DDBJ whole genome shotgun (WGS) entry which is preliminary data.</text>
</comment>
<dbReference type="Proteomes" id="UP000604475">
    <property type="component" value="Unassembled WGS sequence"/>
</dbReference>
<dbReference type="AlphaFoldDB" id="A0A937RJN2"/>
<evidence type="ECO:0000259" key="3">
    <source>
        <dbReference type="Pfam" id="PF03713"/>
    </source>
</evidence>
<feature type="transmembrane region" description="Helical" evidence="2">
    <location>
        <begin position="50"/>
        <end position="69"/>
    </location>
</feature>
<organism evidence="4 5">
    <name type="scientific">Frankia nepalensis</name>
    <dbReference type="NCBI Taxonomy" id="1836974"/>
    <lineage>
        <taxon>Bacteria</taxon>
        <taxon>Bacillati</taxon>
        <taxon>Actinomycetota</taxon>
        <taxon>Actinomycetes</taxon>
        <taxon>Frankiales</taxon>
        <taxon>Frankiaceae</taxon>
        <taxon>Frankia</taxon>
    </lineage>
</organism>
<name>A0A937RJN2_9ACTN</name>
<feature type="compositionally biased region" description="Low complexity" evidence="1">
    <location>
        <begin position="23"/>
        <end position="38"/>
    </location>
</feature>
<keyword evidence="5" id="KW-1185">Reference proteome</keyword>
<sequence length="269" mass="27736">MPASSADTAEEPGASTAVAPEPSAVGGAAADGASGDAGPTPVKRRRAWPLWGPLVLLAAVALFAAGFGLRGLTDRAPGTGSVDAGFLRDMSEHHAQAVQMSMLEFSHGADSQTVAVAQDIALSQQRDIGVMHSWLSDWGLEQSTVGEPMRWMGGADGQDSGGQNSGHGGHDMGGTTGGTPVGTDGVRMPGMASTTELAQLASASGRDSDVLFLTLMIRHHRGGIAMAQYATRHAGEDQVRTLAKAMVVVQSREIEQMQADLTRLGAPRA</sequence>
<feature type="region of interest" description="Disordered" evidence="1">
    <location>
        <begin position="153"/>
        <end position="189"/>
    </location>
</feature>
<keyword evidence="2" id="KW-1133">Transmembrane helix</keyword>
<feature type="region of interest" description="Disordered" evidence="1">
    <location>
        <begin position="1"/>
        <end position="41"/>
    </location>
</feature>
<reference evidence="4" key="1">
    <citation type="submission" date="2020-12" db="EMBL/GenBank/DDBJ databases">
        <title>Genomic characterization of non-nitrogen-fixing Frankia strains.</title>
        <authorList>
            <person name="Carlos-Shanley C."/>
            <person name="Guerra T."/>
            <person name="Hahn D."/>
        </authorList>
    </citation>
    <scope>NUCLEOTIDE SEQUENCE</scope>
    <source>
        <strain evidence="4">CN6</strain>
    </source>
</reference>